<evidence type="ECO:0000256" key="1">
    <source>
        <dbReference type="SAM" id="MobiDB-lite"/>
    </source>
</evidence>
<dbReference type="AlphaFoldDB" id="A0AAV6PA30"/>
<feature type="compositionally biased region" description="Low complexity" evidence="1">
    <location>
        <begin position="68"/>
        <end position="80"/>
    </location>
</feature>
<evidence type="ECO:0000313" key="3">
    <source>
        <dbReference type="Proteomes" id="UP000685013"/>
    </source>
</evidence>
<organism evidence="2 3">
    <name type="scientific">Cucurbita argyrosperma subsp. sororia</name>
    <dbReference type="NCBI Taxonomy" id="37648"/>
    <lineage>
        <taxon>Eukaryota</taxon>
        <taxon>Viridiplantae</taxon>
        <taxon>Streptophyta</taxon>
        <taxon>Embryophyta</taxon>
        <taxon>Tracheophyta</taxon>
        <taxon>Spermatophyta</taxon>
        <taxon>Magnoliopsida</taxon>
        <taxon>eudicotyledons</taxon>
        <taxon>Gunneridae</taxon>
        <taxon>Pentapetalae</taxon>
        <taxon>rosids</taxon>
        <taxon>fabids</taxon>
        <taxon>Cucurbitales</taxon>
        <taxon>Cucurbitaceae</taxon>
        <taxon>Cucurbiteae</taxon>
        <taxon>Cucurbita</taxon>
    </lineage>
</organism>
<sequence>MSRSSKSSSTKYTDDIDYSNFPEIDQAFITAIWNDEEKEKQGTKSSRLTKLIRSIEADIAPPREHLDSFTSNVESSSSSAKDSRSILKIGESARRIDAQKLKDVRSRKEKGVEGEGVGSGSKQKSKKAFKWW</sequence>
<proteinExistence type="predicted"/>
<protein>
    <submittedName>
        <fullName evidence="2">Uncharacterized protein</fullName>
    </submittedName>
</protein>
<comment type="caution">
    <text evidence="2">The sequence shown here is derived from an EMBL/GenBank/DDBJ whole genome shotgun (WGS) entry which is preliminary data.</text>
</comment>
<feature type="non-terminal residue" evidence="2">
    <location>
        <position position="1"/>
    </location>
</feature>
<feature type="region of interest" description="Disordered" evidence="1">
    <location>
        <begin position="63"/>
        <end position="132"/>
    </location>
</feature>
<keyword evidence="3" id="KW-1185">Reference proteome</keyword>
<name>A0AAV6PA30_9ROSI</name>
<dbReference type="EMBL" id="JAGKQH010000001">
    <property type="protein sequence ID" value="KAG6607955.1"/>
    <property type="molecule type" value="Genomic_DNA"/>
</dbReference>
<dbReference type="Proteomes" id="UP000685013">
    <property type="component" value="Chromosome 1"/>
</dbReference>
<feature type="compositionally biased region" description="Basic residues" evidence="1">
    <location>
        <begin position="123"/>
        <end position="132"/>
    </location>
</feature>
<accession>A0AAV6PA30</accession>
<gene>
    <name evidence="2" type="ORF">SDJN03_01297</name>
</gene>
<feature type="compositionally biased region" description="Basic and acidic residues" evidence="1">
    <location>
        <begin position="81"/>
        <end position="113"/>
    </location>
</feature>
<reference evidence="2 3" key="1">
    <citation type="journal article" date="2021" name="Hortic Res">
        <title>The domestication of Cucurbita argyrosperma as revealed by the genome of its wild relative.</title>
        <authorList>
            <person name="Barrera-Redondo J."/>
            <person name="Sanchez-de la Vega G."/>
            <person name="Aguirre-Liguori J.A."/>
            <person name="Castellanos-Morales G."/>
            <person name="Gutierrez-Guerrero Y.T."/>
            <person name="Aguirre-Dugua X."/>
            <person name="Aguirre-Planter E."/>
            <person name="Tenaillon M.I."/>
            <person name="Lira-Saade R."/>
            <person name="Eguiarte L.E."/>
        </authorList>
    </citation>
    <scope>NUCLEOTIDE SEQUENCE [LARGE SCALE GENOMIC DNA]</scope>
    <source>
        <strain evidence="2">JBR-2021</strain>
    </source>
</reference>
<evidence type="ECO:0000313" key="2">
    <source>
        <dbReference type="EMBL" id="KAG6607955.1"/>
    </source>
</evidence>